<dbReference type="Proteomes" id="UP000751190">
    <property type="component" value="Unassembled WGS sequence"/>
</dbReference>
<organism evidence="2 3">
    <name type="scientific">Diacronema lutheri</name>
    <name type="common">Unicellular marine alga</name>
    <name type="synonym">Monochrysis lutheri</name>
    <dbReference type="NCBI Taxonomy" id="2081491"/>
    <lineage>
        <taxon>Eukaryota</taxon>
        <taxon>Haptista</taxon>
        <taxon>Haptophyta</taxon>
        <taxon>Pavlovophyceae</taxon>
        <taxon>Pavlovales</taxon>
        <taxon>Pavlovaceae</taxon>
        <taxon>Diacronema</taxon>
    </lineage>
</organism>
<accession>A0A8J6C5G8</accession>
<keyword evidence="1" id="KW-0732">Signal</keyword>
<comment type="caution">
    <text evidence="2">The sequence shown here is derived from an EMBL/GenBank/DDBJ whole genome shotgun (WGS) entry which is preliminary data.</text>
</comment>
<feature type="chain" id="PRO_5035236571" evidence="1">
    <location>
        <begin position="21"/>
        <end position="134"/>
    </location>
</feature>
<dbReference type="EMBL" id="JAGTXO010000057">
    <property type="protein sequence ID" value="KAG8458120.1"/>
    <property type="molecule type" value="Genomic_DNA"/>
</dbReference>
<feature type="signal peptide" evidence="1">
    <location>
        <begin position="1"/>
        <end position="20"/>
    </location>
</feature>
<evidence type="ECO:0000256" key="1">
    <source>
        <dbReference type="SAM" id="SignalP"/>
    </source>
</evidence>
<name>A0A8J6C5G8_DIALT</name>
<dbReference type="AlphaFoldDB" id="A0A8J6C5G8"/>
<sequence length="134" mass="13857">MKRALALLVVAALGAADALAHTSAPFSRSAMAARSTLCARAPAPGTCARRPSARVHAIMADESGNGLLEGLKRRGAQLARDLADAAERAGEALDEGLDAVLGPQPSSIPRLIPIPIPVEPDYRGRGAYGDYGPY</sequence>
<proteinExistence type="predicted"/>
<evidence type="ECO:0000313" key="3">
    <source>
        <dbReference type="Proteomes" id="UP000751190"/>
    </source>
</evidence>
<protein>
    <submittedName>
        <fullName evidence="2">Uncharacterized protein</fullName>
    </submittedName>
</protein>
<evidence type="ECO:0000313" key="2">
    <source>
        <dbReference type="EMBL" id="KAG8458120.1"/>
    </source>
</evidence>
<reference evidence="2" key="1">
    <citation type="submission" date="2021-05" db="EMBL/GenBank/DDBJ databases">
        <title>The genome of the haptophyte Pavlova lutheri (Diacronema luteri, Pavlovales) - a model for lipid biosynthesis in eukaryotic algae.</title>
        <authorList>
            <person name="Hulatt C.J."/>
            <person name="Posewitz M.C."/>
        </authorList>
    </citation>
    <scope>NUCLEOTIDE SEQUENCE</scope>
    <source>
        <strain evidence="2">NIVA-4/92</strain>
    </source>
</reference>
<keyword evidence="3" id="KW-1185">Reference proteome</keyword>
<gene>
    <name evidence="2" type="ORF">KFE25_012780</name>
</gene>